<dbReference type="KEGG" id="vg:11541234"/>
<evidence type="ECO:0008006" key="4">
    <source>
        <dbReference type="Google" id="ProtNLM"/>
    </source>
</evidence>
<dbReference type="OrthoDB" id="40556at10239"/>
<dbReference type="RefSeq" id="YP_005086965.1">
    <property type="nucleotide sequence ID" value="NC_016650.1"/>
</dbReference>
<dbReference type="Pfam" id="PF23976">
    <property type="entry name" value="DUF7302"/>
    <property type="match status" value="1"/>
</dbReference>
<feature type="region of interest" description="Disordered" evidence="1">
    <location>
        <begin position="27"/>
        <end position="60"/>
    </location>
</feature>
<evidence type="ECO:0000313" key="3">
    <source>
        <dbReference type="Proteomes" id="UP000005433"/>
    </source>
</evidence>
<reference evidence="2 3" key="1">
    <citation type="journal article" date="2013" name="Arch. Virol.">
        <title>Characterization and whole genome sequences of the Rhodococcus bacteriophages RGL3 and RER2.</title>
        <authorList>
            <person name="Petrovski S."/>
            <person name="Seviour R.J."/>
            <person name="Tillett D."/>
        </authorList>
    </citation>
    <scope>NUCLEOTIDE SEQUENCE [LARGE SCALE GENOMIC DNA]</scope>
</reference>
<evidence type="ECO:0000256" key="1">
    <source>
        <dbReference type="SAM" id="MobiDB-lite"/>
    </source>
</evidence>
<evidence type="ECO:0000313" key="2">
    <source>
        <dbReference type="EMBL" id="AEV52088.1"/>
    </source>
</evidence>
<dbReference type="InterPro" id="IPR055726">
    <property type="entry name" value="DUF7302"/>
</dbReference>
<dbReference type="Proteomes" id="UP000005433">
    <property type="component" value="Segment"/>
</dbReference>
<name>G9FHJ9_9CAUD</name>
<protein>
    <recommendedName>
        <fullName evidence="4">Head-to-tail connector protein</fullName>
    </recommendedName>
</protein>
<sequence>MPEIKNVNNGGIASVSDELAVKLKATGLWTDVDEKPAPAKRAPRKAAAKPEVPATDSTEE</sequence>
<accession>G9FHJ9</accession>
<dbReference type="EMBL" id="JN116826">
    <property type="protein sequence ID" value="AEV52088.1"/>
    <property type="molecule type" value="Genomic_DNA"/>
</dbReference>
<keyword evidence="3" id="KW-1185">Reference proteome</keyword>
<organism evidence="2 3">
    <name type="scientific">Rhodococcus phage RGL3</name>
    <dbReference type="NCBI Taxonomy" id="2922221"/>
    <lineage>
        <taxon>Viruses</taxon>
        <taxon>Duplodnaviria</taxon>
        <taxon>Heunggongvirae</taxon>
        <taxon>Uroviricota</taxon>
        <taxon>Caudoviricetes</taxon>
        <taxon>Rerduovirus</taxon>
        <taxon>Rerduovirus RGL3</taxon>
    </lineage>
</organism>
<proteinExistence type="predicted"/>
<dbReference type="GeneID" id="11541234"/>